<evidence type="ECO:0000313" key="1">
    <source>
        <dbReference type="EMBL" id="KAK3803442.1"/>
    </source>
</evidence>
<keyword evidence="2" id="KW-1185">Reference proteome</keyword>
<proteinExistence type="predicted"/>
<protein>
    <submittedName>
        <fullName evidence="1">Uncharacterized protein</fullName>
    </submittedName>
</protein>
<comment type="caution">
    <text evidence="1">The sequence shown here is derived from an EMBL/GenBank/DDBJ whole genome shotgun (WGS) entry which is preliminary data.</text>
</comment>
<organism evidence="1 2">
    <name type="scientific">Elysia crispata</name>
    <name type="common">lettuce slug</name>
    <dbReference type="NCBI Taxonomy" id="231223"/>
    <lineage>
        <taxon>Eukaryota</taxon>
        <taxon>Metazoa</taxon>
        <taxon>Spiralia</taxon>
        <taxon>Lophotrochozoa</taxon>
        <taxon>Mollusca</taxon>
        <taxon>Gastropoda</taxon>
        <taxon>Heterobranchia</taxon>
        <taxon>Euthyneura</taxon>
        <taxon>Panpulmonata</taxon>
        <taxon>Sacoglossa</taxon>
        <taxon>Placobranchoidea</taxon>
        <taxon>Plakobranchidae</taxon>
        <taxon>Elysia</taxon>
    </lineage>
</organism>
<dbReference type="AlphaFoldDB" id="A0AAE1BDV6"/>
<gene>
    <name evidence="1" type="ORF">RRG08_027545</name>
</gene>
<dbReference type="Proteomes" id="UP001283361">
    <property type="component" value="Unassembled WGS sequence"/>
</dbReference>
<name>A0AAE1BDV6_9GAST</name>
<dbReference type="EMBL" id="JAWDGP010000128">
    <property type="protein sequence ID" value="KAK3803442.1"/>
    <property type="molecule type" value="Genomic_DNA"/>
</dbReference>
<accession>A0AAE1BDV6</accession>
<sequence>MSGGLSALPTKYHLRKGRIISSHPDPPARQLDPFTLDIAFRPAVSDWLVFSFSNEVGYVCNREVTTVSLGLRHSVWIMWHNSRSAEFPRFIILYRAVFLSPTMFEYAIFHITETPRANEADAGKFDDAASVPKSFLARKDYVHSADMSWSRSVHVLITPWVSLTELAAPPRVQCVAVWLSDRATLSTRGNPSVCTPARYVRRLQGQCRSPSGLTTHWSLVA</sequence>
<reference evidence="1" key="1">
    <citation type="journal article" date="2023" name="G3 (Bethesda)">
        <title>A reference genome for the long-term kleptoplast-retaining sea slug Elysia crispata morphotype clarki.</title>
        <authorList>
            <person name="Eastman K.E."/>
            <person name="Pendleton A.L."/>
            <person name="Shaikh M.A."/>
            <person name="Suttiyut T."/>
            <person name="Ogas R."/>
            <person name="Tomko P."/>
            <person name="Gavelis G."/>
            <person name="Widhalm J.R."/>
            <person name="Wisecaver J.H."/>
        </authorList>
    </citation>
    <scope>NUCLEOTIDE SEQUENCE</scope>
    <source>
        <strain evidence="1">ECLA1</strain>
    </source>
</reference>
<evidence type="ECO:0000313" key="2">
    <source>
        <dbReference type="Proteomes" id="UP001283361"/>
    </source>
</evidence>